<keyword evidence="1" id="KW-0597">Phosphoprotein</keyword>
<dbReference type="PANTHER" id="PTHR15672:SF13">
    <property type="entry name" value="R3H DOMAIN-CONTAINING PROTEIN 2"/>
    <property type="match status" value="1"/>
</dbReference>
<feature type="domain" description="SUZ" evidence="3">
    <location>
        <begin position="150"/>
        <end position="220"/>
    </location>
</feature>
<feature type="compositionally biased region" description="Polar residues" evidence="2">
    <location>
        <begin position="478"/>
        <end position="512"/>
    </location>
</feature>
<dbReference type="Proteomes" id="UP000472277">
    <property type="component" value="Chromosome 16"/>
</dbReference>
<feature type="region of interest" description="Disordered" evidence="2">
    <location>
        <begin position="32"/>
        <end position="64"/>
    </location>
</feature>
<dbReference type="SUPFAM" id="SSF82708">
    <property type="entry name" value="R3H domain"/>
    <property type="match status" value="1"/>
</dbReference>
<feature type="compositionally biased region" description="Pro residues" evidence="2">
    <location>
        <begin position="422"/>
        <end position="452"/>
    </location>
</feature>
<dbReference type="Pfam" id="PF01424">
    <property type="entry name" value="R3H"/>
    <property type="match status" value="1"/>
</dbReference>
<dbReference type="Gene3D" id="3.30.1370.50">
    <property type="entry name" value="R3H-like domain"/>
    <property type="match status" value="1"/>
</dbReference>
<reference evidence="4" key="1">
    <citation type="submission" date="2025-08" db="UniProtKB">
        <authorList>
            <consortium name="Ensembl"/>
        </authorList>
    </citation>
    <scope>IDENTIFICATION</scope>
</reference>
<sequence length="916" mass="100808">KRKWSLAVCEESSGPFCTDGPPDQDIIQLHISCPSDKEEEKSSKDEYENEEKNKDKTPRKMLSRGKPAFLGGKNGCFLHVELKRDMQGVFLLLLGRVCVKKKDLNQYKKFPQMTSYHRMLLHRVAAYFGMDHNVDQTGKAVIINKTGNTRIPDQRFSEHIKDERNLDFQKKFILKRDDVSMDKDDNQIRVPLQDGRRSKSIEEREEEYQRVRDRIFARESSQNGYINDNRGNRESSSRASSSRQSSTDSEMKCLEPRPWSSTDSDSSNRTLRPPVTKASSFSGISILTRGDSLGSNKSSQGSCRGSRTGPGPCPGGRSLLPCPSQQVQTQPPQTALLPTPQQHPLGNHNHNHNHMMELAPQFSQMTLSRQGSSEAPEPPTMYQTQGPTVLTQHPPPQTGYIMATTGQPLAPPSGYQPNTGHPHPPPLPPPPSQTVMQPPPPPQGYMQPPPPQQIHVSYYPPGQYPSTGQQYRPGPMSHQVSYPAHTQHSQPMPQPTQQSGLQTMMPSQQPQYQGMMGVPQQPQNQTLITSQRQGIQGQMTGMMVQYPQMPTYQVPVANESQQVVQQQYQQQVMVPVSQSLQTVQGVQGPMPGQGMPIYYSVITPTQQNSTSPSVGYLQPNSEQYQMSQSPSPCNPQQMQQQYSGVPPPGPGVMVMQLSVPNGPQPTQNPPLVQWNPCKYYSLEQRPSKPGELYKPDNAQQASTQMSSPLASPTQSPTLSPSGSVCPGLGPLPLLSQFPRPGPGPAQGDGRYSLLGQPLQYSLCPPLMHSQTNYSSHQSQVGIKHGARGKRQTLKSQSTDLGTTDVVVSRVLEVTDLPEGISRPEAEKLFNQLSMCGAKIQWLKDPVAGGRGGYGGGKGDGPGGDSAHLYTVVAVFPSTMAAQSASFKLNNSGVSLFKLRAAKKNYDLRVLERASSQ</sequence>
<name>A0A674BEC8_SALTR</name>
<dbReference type="PANTHER" id="PTHR15672">
    <property type="entry name" value="CAMP-REGULATED PHOSPHOPROTEIN 21 RELATED R3H DOMAIN CONTAINING PROTEIN"/>
    <property type="match status" value="1"/>
</dbReference>
<evidence type="ECO:0000256" key="1">
    <source>
        <dbReference type="ARBA" id="ARBA00022553"/>
    </source>
</evidence>
<feature type="compositionally biased region" description="Low complexity" evidence="2">
    <location>
        <begin position="321"/>
        <end position="335"/>
    </location>
</feature>
<feature type="region of interest" description="Disordered" evidence="2">
    <location>
        <begin position="185"/>
        <end position="335"/>
    </location>
</feature>
<organism evidence="4 5">
    <name type="scientific">Salmo trutta</name>
    <name type="common">Brown trout</name>
    <dbReference type="NCBI Taxonomy" id="8032"/>
    <lineage>
        <taxon>Eukaryota</taxon>
        <taxon>Metazoa</taxon>
        <taxon>Chordata</taxon>
        <taxon>Craniata</taxon>
        <taxon>Vertebrata</taxon>
        <taxon>Euteleostomi</taxon>
        <taxon>Actinopterygii</taxon>
        <taxon>Neopterygii</taxon>
        <taxon>Teleostei</taxon>
        <taxon>Protacanthopterygii</taxon>
        <taxon>Salmoniformes</taxon>
        <taxon>Salmonidae</taxon>
        <taxon>Salmoninae</taxon>
        <taxon>Salmo</taxon>
    </lineage>
</organism>
<feature type="compositionally biased region" description="Basic and acidic residues" evidence="2">
    <location>
        <begin position="194"/>
        <end position="217"/>
    </location>
</feature>
<feature type="compositionally biased region" description="Basic and acidic residues" evidence="2">
    <location>
        <begin position="35"/>
        <end position="58"/>
    </location>
</feature>
<keyword evidence="5" id="KW-1185">Reference proteome</keyword>
<dbReference type="GO" id="GO:0003676">
    <property type="term" value="F:nucleic acid binding"/>
    <property type="evidence" value="ECO:0007669"/>
    <property type="project" value="InterPro"/>
</dbReference>
<dbReference type="AlphaFoldDB" id="A0A674BEC8"/>
<dbReference type="InterPro" id="IPR036867">
    <property type="entry name" value="R3H_dom_sf"/>
</dbReference>
<dbReference type="InterPro" id="IPR001374">
    <property type="entry name" value="R3H_dom"/>
</dbReference>
<proteinExistence type="predicted"/>
<protein>
    <submittedName>
        <fullName evidence="4">R3H domain containing 2</fullName>
    </submittedName>
</protein>
<feature type="region of interest" description="Disordered" evidence="2">
    <location>
        <begin position="365"/>
        <end position="519"/>
    </location>
</feature>
<dbReference type="Ensembl" id="ENSSTUT00000073683.1">
    <property type="protein sequence ID" value="ENSSTUP00000069362.1"/>
    <property type="gene ID" value="ENSSTUG00000029974.1"/>
</dbReference>
<evidence type="ECO:0000313" key="5">
    <source>
        <dbReference type="Proteomes" id="UP000472277"/>
    </source>
</evidence>
<reference evidence="4" key="2">
    <citation type="submission" date="2025-09" db="UniProtKB">
        <authorList>
            <consortium name="Ensembl"/>
        </authorList>
    </citation>
    <scope>IDENTIFICATION</scope>
</reference>
<feature type="compositionally biased region" description="Polar residues" evidence="2">
    <location>
        <begin position="381"/>
        <end position="391"/>
    </location>
</feature>
<feature type="compositionally biased region" description="Basic and acidic residues" evidence="2">
    <location>
        <begin position="685"/>
        <end position="694"/>
    </location>
</feature>
<dbReference type="PROSITE" id="PS51673">
    <property type="entry name" value="SUZ"/>
    <property type="match status" value="1"/>
</dbReference>
<gene>
    <name evidence="4" type="primary">R3HDM2</name>
    <name evidence="4" type="synonym">r3hdm2</name>
</gene>
<feature type="compositionally biased region" description="Polar residues" evidence="2">
    <location>
        <begin position="293"/>
        <end position="305"/>
    </location>
</feature>
<feature type="compositionally biased region" description="Low complexity" evidence="2">
    <location>
        <begin position="237"/>
        <end position="248"/>
    </location>
</feature>
<feature type="region of interest" description="Disordered" evidence="2">
    <location>
        <begin position="608"/>
        <end position="653"/>
    </location>
</feature>
<feature type="compositionally biased region" description="Polar residues" evidence="2">
    <location>
        <begin position="608"/>
        <end position="643"/>
    </location>
</feature>
<dbReference type="InterPro" id="IPR051937">
    <property type="entry name" value="R3H_domain_containing"/>
</dbReference>
<feature type="compositionally biased region" description="Polar residues" evidence="2">
    <location>
        <begin position="697"/>
        <end position="722"/>
    </location>
</feature>
<evidence type="ECO:0000256" key="2">
    <source>
        <dbReference type="SAM" id="MobiDB-lite"/>
    </source>
</evidence>
<feature type="region of interest" description="Disordered" evidence="2">
    <location>
        <begin position="685"/>
        <end position="749"/>
    </location>
</feature>
<dbReference type="InterPro" id="IPR024771">
    <property type="entry name" value="SUZ"/>
</dbReference>
<evidence type="ECO:0000259" key="3">
    <source>
        <dbReference type="PROSITE" id="PS51673"/>
    </source>
</evidence>
<accession>A0A674BEC8</accession>
<evidence type="ECO:0000313" key="4">
    <source>
        <dbReference type="Ensembl" id="ENSSTUP00000069362.1"/>
    </source>
</evidence>
<dbReference type="CDD" id="cd02642">
    <property type="entry name" value="R3H_encore_like"/>
    <property type="match status" value="1"/>
</dbReference>
<dbReference type="Pfam" id="PF12752">
    <property type="entry name" value="SUZ"/>
    <property type="match status" value="1"/>
</dbReference>
<dbReference type="GeneTree" id="ENSGT00940000155609"/>
<feature type="compositionally biased region" description="Polar residues" evidence="2">
    <location>
        <begin position="259"/>
        <end position="270"/>
    </location>
</feature>